<name>A0ABQ2REP2_9ACTN</name>
<evidence type="ECO:0000313" key="2">
    <source>
        <dbReference type="EMBL" id="GGQ22857.1"/>
    </source>
</evidence>
<dbReference type="EMBL" id="BMQJ01000018">
    <property type="protein sequence ID" value="GGQ22857.1"/>
    <property type="molecule type" value="Genomic_DNA"/>
</dbReference>
<organism evidence="2 3">
    <name type="scientific">Streptosporangium pseudovulgare</name>
    <dbReference type="NCBI Taxonomy" id="35765"/>
    <lineage>
        <taxon>Bacteria</taxon>
        <taxon>Bacillati</taxon>
        <taxon>Actinomycetota</taxon>
        <taxon>Actinomycetes</taxon>
        <taxon>Streptosporangiales</taxon>
        <taxon>Streptosporangiaceae</taxon>
        <taxon>Streptosporangium</taxon>
    </lineage>
</organism>
<reference evidence="3" key="1">
    <citation type="journal article" date="2019" name="Int. J. Syst. Evol. Microbiol.">
        <title>The Global Catalogue of Microorganisms (GCM) 10K type strain sequencing project: providing services to taxonomists for standard genome sequencing and annotation.</title>
        <authorList>
            <consortium name="The Broad Institute Genomics Platform"/>
            <consortium name="The Broad Institute Genome Sequencing Center for Infectious Disease"/>
            <person name="Wu L."/>
            <person name="Ma J."/>
        </authorList>
    </citation>
    <scope>NUCLEOTIDE SEQUENCE [LARGE SCALE GENOMIC DNA]</scope>
    <source>
        <strain evidence="3">JCM 3115</strain>
    </source>
</reference>
<protein>
    <recommendedName>
        <fullName evidence="1">Tn3 transposase DDE domain-containing protein</fullName>
    </recommendedName>
</protein>
<dbReference type="InterPro" id="IPR002513">
    <property type="entry name" value="Tn3_Tnp_DDE_dom"/>
</dbReference>
<dbReference type="Pfam" id="PF01526">
    <property type="entry name" value="DDE_Tnp_Tn3"/>
    <property type="match status" value="1"/>
</dbReference>
<keyword evidence="3" id="KW-1185">Reference proteome</keyword>
<sequence>MVAAGNASYAGMVFGLFKVLGCTFSPRFRDLGDQRFWHASMPGGWCHGKRGTIHRAYRDGMEDRSSPTSPHRCGFRMDLSVSERVVVRKAVRTPW</sequence>
<dbReference type="Proteomes" id="UP000611554">
    <property type="component" value="Unassembled WGS sequence"/>
</dbReference>
<feature type="domain" description="Tn3 transposase DDE" evidence="1">
    <location>
        <begin position="7"/>
        <end position="40"/>
    </location>
</feature>
<evidence type="ECO:0000259" key="1">
    <source>
        <dbReference type="Pfam" id="PF01526"/>
    </source>
</evidence>
<gene>
    <name evidence="2" type="ORF">GCM10010140_61560</name>
</gene>
<comment type="caution">
    <text evidence="2">The sequence shown here is derived from an EMBL/GenBank/DDBJ whole genome shotgun (WGS) entry which is preliminary data.</text>
</comment>
<evidence type="ECO:0000313" key="3">
    <source>
        <dbReference type="Proteomes" id="UP000611554"/>
    </source>
</evidence>
<proteinExistence type="predicted"/>
<accession>A0ABQ2REP2</accession>